<dbReference type="AlphaFoldDB" id="A0A4Z2DTR3"/>
<accession>A0A4Z2DTR3</accession>
<evidence type="ECO:0000313" key="2">
    <source>
        <dbReference type="Proteomes" id="UP000311919"/>
    </source>
</evidence>
<keyword evidence="2" id="KW-1185">Reference proteome</keyword>
<proteinExistence type="predicted"/>
<reference evidence="1 2" key="1">
    <citation type="submission" date="2019-03" db="EMBL/GenBank/DDBJ databases">
        <title>An improved genome assembly of the fluke Schistosoma japonicum.</title>
        <authorList>
            <person name="Hu W."/>
            <person name="Luo F."/>
            <person name="Yin M."/>
            <person name="Mo X."/>
            <person name="Sun C."/>
            <person name="Wu Q."/>
            <person name="Zhu B."/>
            <person name="Xiang M."/>
            <person name="Wang J."/>
            <person name="Wang Y."/>
            <person name="Zhang T."/>
            <person name="Xu B."/>
            <person name="Zheng H."/>
            <person name="Feng Z."/>
        </authorList>
    </citation>
    <scope>NUCLEOTIDE SEQUENCE [LARGE SCALE GENOMIC DNA]</scope>
    <source>
        <strain evidence="1">HuSjv2</strain>
        <tissue evidence="1">Worms</tissue>
    </source>
</reference>
<gene>
    <name evidence="1" type="ORF">EWB00_006011</name>
</gene>
<protein>
    <submittedName>
        <fullName evidence="1">Uncharacterized protein</fullName>
    </submittedName>
</protein>
<comment type="caution">
    <text evidence="1">The sequence shown here is derived from an EMBL/GenBank/DDBJ whole genome shotgun (WGS) entry which is preliminary data.</text>
</comment>
<name>A0A4Z2DTR3_SCHJA</name>
<dbReference type="EMBL" id="SKCS01000039">
    <property type="protein sequence ID" value="TNN19808.1"/>
    <property type="molecule type" value="Genomic_DNA"/>
</dbReference>
<evidence type="ECO:0000313" key="1">
    <source>
        <dbReference type="EMBL" id="TNN19808.1"/>
    </source>
</evidence>
<dbReference type="Proteomes" id="UP000311919">
    <property type="component" value="Unassembled WGS sequence"/>
</dbReference>
<organism evidence="1 2">
    <name type="scientific">Schistosoma japonicum</name>
    <name type="common">Blood fluke</name>
    <dbReference type="NCBI Taxonomy" id="6182"/>
    <lineage>
        <taxon>Eukaryota</taxon>
        <taxon>Metazoa</taxon>
        <taxon>Spiralia</taxon>
        <taxon>Lophotrochozoa</taxon>
        <taxon>Platyhelminthes</taxon>
        <taxon>Trematoda</taxon>
        <taxon>Digenea</taxon>
        <taxon>Strigeidida</taxon>
        <taxon>Schistosomatoidea</taxon>
        <taxon>Schistosomatidae</taxon>
        <taxon>Schistosoma</taxon>
    </lineage>
</organism>
<sequence>MECPVNPTQTRAQHQNVLGYGKVLVKVGKHYDSEQTGCKFNESNVRKPSGRVMSVLTEPQNRGNLITVYLLDDTHHLKIKIIIKSIYREPCD</sequence>